<reference evidence="2 3" key="1">
    <citation type="journal article" date="2016" name="Nat. Commun.">
        <title>Thousands of microbial genomes shed light on interconnected biogeochemical processes in an aquifer system.</title>
        <authorList>
            <person name="Anantharaman K."/>
            <person name="Brown C.T."/>
            <person name="Hug L.A."/>
            <person name="Sharon I."/>
            <person name="Castelle C.J."/>
            <person name="Probst A.J."/>
            <person name="Thomas B.C."/>
            <person name="Singh A."/>
            <person name="Wilkins M.J."/>
            <person name="Karaoz U."/>
            <person name="Brodie E.L."/>
            <person name="Williams K.H."/>
            <person name="Hubbard S.S."/>
            <person name="Banfield J.F."/>
        </authorList>
    </citation>
    <scope>NUCLEOTIDE SEQUENCE [LARGE SCALE GENOMIC DNA]</scope>
</reference>
<organism evidence="2 3">
    <name type="scientific">Candidatus Wildermuthbacteria bacterium RIFCSPLOWO2_01_FULL_47_18</name>
    <dbReference type="NCBI Taxonomy" id="1802460"/>
    <lineage>
        <taxon>Bacteria</taxon>
        <taxon>Candidatus Wildermuthiibacteriota</taxon>
    </lineage>
</organism>
<accession>A0A1G2RID2</accession>
<evidence type="ECO:0000313" key="2">
    <source>
        <dbReference type="EMBL" id="OHA72109.1"/>
    </source>
</evidence>
<gene>
    <name evidence="2" type="ORF">A3A27_02150</name>
</gene>
<dbReference type="Proteomes" id="UP000177287">
    <property type="component" value="Unassembled WGS sequence"/>
</dbReference>
<protein>
    <submittedName>
        <fullName evidence="2">Uncharacterized protein</fullName>
    </submittedName>
</protein>
<proteinExistence type="predicted"/>
<sequence>MVIFGWGFQTVKVFGPAFKRMCDNCHNEEFWVLFRRITWFTLFFIPMIPYKFERMLLCPVCKNGFELDSEQMTKLQPLAEMNQLLASGQITEVQYREKMALLEGGASTKNEGNATAIVTADKTPTDTEERA</sequence>
<dbReference type="PANTHER" id="PTHR28139">
    <property type="entry name" value="UPF0768 PROTEIN YBL029C-A"/>
    <property type="match status" value="1"/>
</dbReference>
<name>A0A1G2RID2_9BACT</name>
<comment type="caution">
    <text evidence="2">The sequence shown here is derived from an EMBL/GenBank/DDBJ whole genome shotgun (WGS) entry which is preliminary data.</text>
</comment>
<dbReference type="PANTHER" id="PTHR28139:SF1">
    <property type="entry name" value="UPF0768 PROTEIN YBL029C-A"/>
    <property type="match status" value="1"/>
</dbReference>
<dbReference type="AlphaFoldDB" id="A0A1G2RID2"/>
<feature type="region of interest" description="Disordered" evidence="1">
    <location>
        <begin position="112"/>
        <end position="131"/>
    </location>
</feature>
<evidence type="ECO:0000256" key="1">
    <source>
        <dbReference type="SAM" id="MobiDB-lite"/>
    </source>
</evidence>
<dbReference type="EMBL" id="MHUF01000024">
    <property type="protein sequence ID" value="OHA72109.1"/>
    <property type="molecule type" value="Genomic_DNA"/>
</dbReference>
<evidence type="ECO:0000313" key="3">
    <source>
        <dbReference type="Proteomes" id="UP000177287"/>
    </source>
</evidence>
<feature type="non-terminal residue" evidence="2">
    <location>
        <position position="131"/>
    </location>
</feature>